<dbReference type="OrthoDB" id="9765769at2"/>
<accession>A0A1V2EU67</accession>
<dbReference type="EMBL" id="MPSB01000009">
    <property type="protein sequence ID" value="ONF95684.1"/>
    <property type="molecule type" value="Genomic_DNA"/>
</dbReference>
<evidence type="ECO:0000256" key="1">
    <source>
        <dbReference type="SAM" id="SignalP"/>
    </source>
</evidence>
<evidence type="ECO:0000313" key="4">
    <source>
        <dbReference type="Proteomes" id="UP000188729"/>
    </source>
</evidence>
<dbReference type="InterPro" id="IPR051781">
    <property type="entry name" value="Metallo-dep_Hydrolase"/>
</dbReference>
<dbReference type="Gene3D" id="2.30.40.10">
    <property type="entry name" value="Urease, subunit C, domain 1"/>
    <property type="match status" value="1"/>
</dbReference>
<dbReference type="SUPFAM" id="SSF51338">
    <property type="entry name" value="Composite domain of metallo-dependent hydrolases"/>
    <property type="match status" value="2"/>
</dbReference>
<dbReference type="SUPFAM" id="SSF51556">
    <property type="entry name" value="Metallo-dependent hydrolases"/>
    <property type="match status" value="1"/>
</dbReference>
<comment type="caution">
    <text evidence="3">The sequence shown here is derived from an EMBL/GenBank/DDBJ whole genome shotgun (WGS) entry which is preliminary data.</text>
</comment>
<keyword evidence="4" id="KW-1185">Reference proteome</keyword>
<keyword evidence="1" id="KW-0732">Signal</keyword>
<dbReference type="RefSeq" id="WP_076744889.1">
    <property type="nucleotide sequence ID" value="NZ_MPSB01000009.1"/>
</dbReference>
<dbReference type="InterPro" id="IPR011059">
    <property type="entry name" value="Metal-dep_hydrolase_composite"/>
</dbReference>
<dbReference type="STRING" id="1915074.SPHI_21210"/>
<feature type="domain" description="Amidohydrolase-related" evidence="2">
    <location>
        <begin position="303"/>
        <end position="646"/>
    </location>
</feature>
<feature type="signal peptide" evidence="1">
    <location>
        <begin position="1"/>
        <end position="20"/>
    </location>
</feature>
<dbReference type="Proteomes" id="UP000188729">
    <property type="component" value="Unassembled WGS sequence"/>
</dbReference>
<dbReference type="Pfam" id="PF01979">
    <property type="entry name" value="Amidohydro_1"/>
    <property type="match status" value="1"/>
</dbReference>
<dbReference type="InterPro" id="IPR006680">
    <property type="entry name" value="Amidohydro-rel"/>
</dbReference>
<organism evidence="3 4">
    <name type="scientific">Sphingomonas jeddahensis</name>
    <dbReference type="NCBI Taxonomy" id="1915074"/>
    <lineage>
        <taxon>Bacteria</taxon>
        <taxon>Pseudomonadati</taxon>
        <taxon>Pseudomonadota</taxon>
        <taxon>Alphaproteobacteria</taxon>
        <taxon>Sphingomonadales</taxon>
        <taxon>Sphingomonadaceae</taxon>
        <taxon>Sphingomonas</taxon>
    </lineage>
</organism>
<evidence type="ECO:0000313" key="3">
    <source>
        <dbReference type="EMBL" id="ONF95684.1"/>
    </source>
</evidence>
<dbReference type="AlphaFoldDB" id="A0A1V2EU67"/>
<dbReference type="GO" id="GO:0016810">
    <property type="term" value="F:hydrolase activity, acting on carbon-nitrogen (but not peptide) bonds"/>
    <property type="evidence" value="ECO:0007669"/>
    <property type="project" value="InterPro"/>
</dbReference>
<dbReference type="InterPro" id="IPR032466">
    <property type="entry name" value="Metal_Hydrolase"/>
</dbReference>
<protein>
    <recommendedName>
        <fullName evidence="2">Amidohydrolase-related domain-containing protein</fullName>
    </recommendedName>
</protein>
<name>A0A1V2EU67_9SPHN</name>
<dbReference type="PANTHER" id="PTHR43135">
    <property type="entry name" value="ALPHA-D-RIBOSE 1-METHYLPHOSPHONATE 5-TRIPHOSPHATE DIPHOSPHATASE"/>
    <property type="match status" value="1"/>
</dbReference>
<dbReference type="Gene3D" id="3.20.20.140">
    <property type="entry name" value="Metal-dependent hydrolases"/>
    <property type="match status" value="1"/>
</dbReference>
<dbReference type="PANTHER" id="PTHR43135:SF3">
    <property type="entry name" value="ALPHA-D-RIBOSE 1-METHYLPHOSPHONATE 5-TRIPHOSPHATE DIPHOSPHATASE"/>
    <property type="match status" value="1"/>
</dbReference>
<reference evidence="3 4" key="1">
    <citation type="submission" date="2016-11" db="EMBL/GenBank/DDBJ databases">
        <title>Genome sequence of Sphingomonas jeddahensis G39.</title>
        <authorList>
            <person name="Poehlein A."/>
            <person name="Wuebbeler J.H."/>
            <person name="Steinbuechel A."/>
            <person name="Daniel R."/>
        </authorList>
    </citation>
    <scope>NUCLEOTIDE SEQUENCE [LARGE SCALE GENOMIC DNA]</scope>
    <source>
        <strain evidence="3 4">G39</strain>
    </source>
</reference>
<proteinExistence type="predicted"/>
<sequence length="674" mass="71857">MKLLSTAAIAALALSLATHAAAEVQRYSVIFGGKNVGHLNADVQGERTAIDFDYKNNGRGPTMKEVLRTDASGLPVAWDITGTTTFGSKVEEHFARDGKGARWTDATGTGSAAGTGVYVAQSGSPWATALYARAIMNAGGTTLAALPGGTLTLTKGQTLTVNGAGGPLQVTAYDLGGIETTPDTILLDAKGDMFAALSTRQVIVRAGYEGEAERLKTLAAQWSTDRFVAINKKVAHRYAGPVRIRNVRVFDSKAGTVGTPVSVLVSGNKIVRVEPLSAKGAAGETVIDGAGGTIVPGLYEMHAHTGQEGALLNLMAGVTTMRDMGNDNAVLDKLVERIDGGVIAGPRIVRAGFIEGKSPFSANNGILVNSEAETVAAVRWYADQKKFWGVKSYNSMNPAWIPALVKEAHARGLKVAGHVPAFATADQMIEAGFDEMTHINQFMLGWVIKPEEDTRTLFRLTALKRLPALDLDSPKVQHTIGLMVDRKVPIDVTLGIHENLLLNRDGQVAPGAVDYIDHLPVGAQRSLKQQWIDTSAPGDDAAYRGAYDKIVATIRMLNNRGVMIVPGTDTGGSFTFHRELELYQKVGMTPAQILTRATWDMAKYLGQDATLGSVEQGKLADFFLVPGDPTKDLKAIKRIAMVVKDGAFYYPAEVYPEFGIKPFAAAPVVRGAAK</sequence>
<gene>
    <name evidence="3" type="ORF">SPHI_21210</name>
</gene>
<evidence type="ECO:0000259" key="2">
    <source>
        <dbReference type="Pfam" id="PF01979"/>
    </source>
</evidence>
<feature type="chain" id="PRO_5012708220" description="Amidohydrolase-related domain-containing protein" evidence="1">
    <location>
        <begin position="21"/>
        <end position="674"/>
    </location>
</feature>